<comment type="caution">
    <text evidence="3">The sequence shown here is derived from an EMBL/GenBank/DDBJ whole genome shotgun (WGS) entry which is preliminary data.</text>
</comment>
<proteinExistence type="predicted"/>
<dbReference type="InterPro" id="IPR032466">
    <property type="entry name" value="Metal_Hydrolase"/>
</dbReference>
<evidence type="ECO:0000313" key="3">
    <source>
        <dbReference type="EMBL" id="PXF41528.1"/>
    </source>
</evidence>
<feature type="domain" description="Amidohydrolase-related" evidence="2">
    <location>
        <begin position="309"/>
        <end position="467"/>
    </location>
</feature>
<dbReference type="STRING" id="448386.A0A2V3IHL3"/>
<name>A0A2V3IHL3_9FLOR</name>
<gene>
    <name evidence="3" type="ORF">BWQ96_08731</name>
</gene>
<protein>
    <submittedName>
        <fullName evidence="3">Protein fluG</fullName>
    </submittedName>
</protein>
<dbReference type="OrthoDB" id="77835at2759"/>
<dbReference type="EMBL" id="NBIV01000210">
    <property type="protein sequence ID" value="PXF41528.1"/>
    <property type="molecule type" value="Genomic_DNA"/>
</dbReference>
<organism evidence="3 4">
    <name type="scientific">Gracilariopsis chorda</name>
    <dbReference type="NCBI Taxonomy" id="448386"/>
    <lineage>
        <taxon>Eukaryota</taxon>
        <taxon>Rhodophyta</taxon>
        <taxon>Florideophyceae</taxon>
        <taxon>Rhodymeniophycidae</taxon>
        <taxon>Gracilariales</taxon>
        <taxon>Gracilariaceae</taxon>
        <taxon>Gracilariopsis</taxon>
    </lineage>
</organism>
<sequence>MDLPHHSVTQTPIYSELEAVADATLLVDNHAHPLSKAAPSPLWSILSEATTTPSYPHPACGTLAYSRAIRDISGLLANEMDEPFTSQPAPMTLTPSNSASPPSPHTPTPIPHSETTASDDEEHSLEGPSPADRAIEQQRATIGVTRLATRCFGAAGIAAVLVDDGLNMPEQMSLNEMKSLGIPLVRRVVRVETEAESVLKELVTENKDGVWRRVARPTSPDKKPRTTIRATMFRQRLHQRLSSLPENVAAFKSIAAYRSGLGIDITCPDEVLDEVLRETISSASVNLNSTESFRLTNKVIIDCVVHVAFQTAKQRHIPVQFHCGLGDIDERLEQANPLLLKPLMDMVPDVKLVLLHASWPYVREAAYLTAVYPNCFLDFGLAIPTLSVRGMFRALDAAMEIAPVTKLLYSSDAHTVPDAYFLAARWGRRVVAAAVAANVQSGDLTVSEGKAAVRRILAENAAGLYRLPVQAS</sequence>
<accession>A0A2V3IHL3</accession>
<dbReference type="InterPro" id="IPR006680">
    <property type="entry name" value="Amidohydro-rel"/>
</dbReference>
<feature type="compositionally biased region" description="Pro residues" evidence="1">
    <location>
        <begin position="101"/>
        <end position="110"/>
    </location>
</feature>
<dbReference type="Pfam" id="PF04909">
    <property type="entry name" value="Amidohydro_2"/>
    <property type="match status" value="1"/>
</dbReference>
<dbReference type="PANTHER" id="PTHR43383">
    <property type="entry name" value="NODULIN 6"/>
    <property type="match status" value="1"/>
</dbReference>
<dbReference type="Proteomes" id="UP000247409">
    <property type="component" value="Unassembled WGS sequence"/>
</dbReference>
<dbReference type="PANTHER" id="PTHR43383:SF2">
    <property type="entry name" value="AMIDOHYDROLASE 2 FAMILY PROTEIN"/>
    <property type="match status" value="1"/>
</dbReference>
<feature type="region of interest" description="Disordered" evidence="1">
    <location>
        <begin position="81"/>
        <end position="134"/>
    </location>
</feature>
<evidence type="ECO:0000259" key="2">
    <source>
        <dbReference type="Pfam" id="PF04909"/>
    </source>
</evidence>
<evidence type="ECO:0000256" key="1">
    <source>
        <dbReference type="SAM" id="MobiDB-lite"/>
    </source>
</evidence>
<dbReference type="SUPFAM" id="SSF51556">
    <property type="entry name" value="Metallo-dependent hydrolases"/>
    <property type="match status" value="1"/>
</dbReference>
<dbReference type="AlphaFoldDB" id="A0A2V3IHL3"/>
<reference evidence="3 4" key="1">
    <citation type="journal article" date="2018" name="Mol. Biol. Evol.">
        <title>Analysis of the draft genome of the red seaweed Gracilariopsis chorda provides insights into genome size evolution in Rhodophyta.</title>
        <authorList>
            <person name="Lee J."/>
            <person name="Yang E.C."/>
            <person name="Graf L."/>
            <person name="Yang J.H."/>
            <person name="Qiu H."/>
            <person name="Zel Zion U."/>
            <person name="Chan C.X."/>
            <person name="Stephens T.G."/>
            <person name="Weber A.P.M."/>
            <person name="Boo G.H."/>
            <person name="Boo S.M."/>
            <person name="Kim K.M."/>
            <person name="Shin Y."/>
            <person name="Jung M."/>
            <person name="Lee S.J."/>
            <person name="Yim H.S."/>
            <person name="Lee J.H."/>
            <person name="Bhattacharya D."/>
            <person name="Yoon H.S."/>
        </authorList>
    </citation>
    <scope>NUCLEOTIDE SEQUENCE [LARGE SCALE GENOMIC DNA]</scope>
    <source>
        <strain evidence="3 4">SKKU-2015</strain>
        <tissue evidence="3">Whole body</tissue>
    </source>
</reference>
<dbReference type="GO" id="GO:0016787">
    <property type="term" value="F:hydrolase activity"/>
    <property type="evidence" value="ECO:0007669"/>
    <property type="project" value="InterPro"/>
</dbReference>
<evidence type="ECO:0000313" key="4">
    <source>
        <dbReference type="Proteomes" id="UP000247409"/>
    </source>
</evidence>
<keyword evidence="4" id="KW-1185">Reference proteome</keyword>
<dbReference type="Gene3D" id="3.20.20.140">
    <property type="entry name" value="Metal-dependent hydrolases"/>
    <property type="match status" value="1"/>
</dbReference>